<feature type="transmembrane region" description="Helical" evidence="7">
    <location>
        <begin position="93"/>
        <end position="117"/>
    </location>
</feature>
<feature type="transmembrane region" description="Helical" evidence="7">
    <location>
        <begin position="13"/>
        <end position="33"/>
    </location>
</feature>
<dbReference type="RefSeq" id="WP_129348599.1">
    <property type="nucleotide sequence ID" value="NZ_CP012670.1"/>
</dbReference>
<dbReference type="PANTHER" id="PTHR42829:SF2">
    <property type="entry name" value="NADH-UBIQUINONE OXIDOREDUCTASE CHAIN 5"/>
    <property type="match status" value="1"/>
</dbReference>
<dbReference type="PRINTS" id="PR01435">
    <property type="entry name" value="NPOXDRDTASE5"/>
</dbReference>
<evidence type="ECO:0000259" key="8">
    <source>
        <dbReference type="Pfam" id="PF00361"/>
    </source>
</evidence>
<feature type="transmembrane region" description="Helical" evidence="7">
    <location>
        <begin position="382"/>
        <end position="403"/>
    </location>
</feature>
<gene>
    <name evidence="10" type="ORF">SOCEGT47_039600</name>
</gene>
<evidence type="ECO:0000256" key="4">
    <source>
        <dbReference type="ARBA" id="ARBA00023136"/>
    </source>
</evidence>
<dbReference type="GO" id="GO:0015990">
    <property type="term" value="P:electron transport coupled proton transport"/>
    <property type="evidence" value="ECO:0007669"/>
    <property type="project" value="TreeGrafter"/>
</dbReference>
<accession>A0A4P2Q2B5</accession>
<feature type="transmembrane region" description="Helical" evidence="7">
    <location>
        <begin position="713"/>
        <end position="730"/>
    </location>
</feature>
<dbReference type="PANTHER" id="PTHR42829">
    <property type="entry name" value="NADH-UBIQUINONE OXIDOREDUCTASE CHAIN 5"/>
    <property type="match status" value="1"/>
</dbReference>
<feature type="transmembrane region" description="Helical" evidence="7">
    <location>
        <begin position="292"/>
        <end position="310"/>
    </location>
</feature>
<dbReference type="NCBIfam" id="TIGR01974">
    <property type="entry name" value="NDH_I_L"/>
    <property type="match status" value="1"/>
</dbReference>
<comment type="subcellular location">
    <subcellularLocation>
        <location evidence="1">Endomembrane system</location>
        <topology evidence="1">Multi-pass membrane protein</topology>
    </subcellularLocation>
    <subcellularLocation>
        <location evidence="5">Membrane</location>
        <topology evidence="5">Multi-pass membrane protein</topology>
    </subcellularLocation>
</comment>
<dbReference type="GO" id="GO:0042773">
    <property type="term" value="P:ATP synthesis coupled electron transport"/>
    <property type="evidence" value="ECO:0007669"/>
    <property type="project" value="InterPro"/>
</dbReference>
<dbReference type="NCBIfam" id="NF005141">
    <property type="entry name" value="PRK06590.1"/>
    <property type="match status" value="1"/>
</dbReference>
<dbReference type="GO" id="GO:0003954">
    <property type="term" value="F:NADH dehydrogenase activity"/>
    <property type="evidence" value="ECO:0007669"/>
    <property type="project" value="TreeGrafter"/>
</dbReference>
<dbReference type="InterPro" id="IPR001516">
    <property type="entry name" value="Proton_antipo_N"/>
</dbReference>
<feature type="transmembrane region" description="Helical" evidence="7">
    <location>
        <begin position="424"/>
        <end position="446"/>
    </location>
</feature>
<dbReference type="OrthoDB" id="9805769at2"/>
<evidence type="ECO:0000313" key="10">
    <source>
        <dbReference type="EMBL" id="AUX23435.1"/>
    </source>
</evidence>
<feature type="transmembrane region" description="Helical" evidence="7">
    <location>
        <begin position="186"/>
        <end position="207"/>
    </location>
</feature>
<feature type="transmembrane region" description="Helical" evidence="7">
    <location>
        <begin position="129"/>
        <end position="149"/>
    </location>
</feature>
<dbReference type="AlphaFoldDB" id="A0A4P2Q2B5"/>
<feature type="transmembrane region" description="Helical" evidence="7">
    <location>
        <begin position="155"/>
        <end position="174"/>
    </location>
</feature>
<feature type="transmembrane region" description="Helical" evidence="7">
    <location>
        <begin position="45"/>
        <end position="64"/>
    </location>
</feature>
<feature type="transmembrane region" description="Helical" evidence="7">
    <location>
        <begin position="687"/>
        <end position="706"/>
    </location>
</feature>
<keyword evidence="4 7" id="KW-0472">Membrane</keyword>
<feature type="transmembrane region" description="Helical" evidence="7">
    <location>
        <begin position="253"/>
        <end position="271"/>
    </location>
</feature>
<feature type="compositionally biased region" description="Basic and acidic residues" evidence="6">
    <location>
        <begin position="533"/>
        <end position="542"/>
    </location>
</feature>
<keyword evidence="2 5" id="KW-0812">Transmembrane</keyword>
<sequence>MEALRVLFPASEFALLAVVLGLPALGAFVNGLFGKRLGKDAVRLMALAALGGAFLASVVTFLLLPHDGGKLSWTAWHWFSITGRMGQSIPIDVAFSVDGLSATMMLVVTGVGFLIHLYSSEYMREDPGYYRFFAYLNLFCFSMLVLIMADNLPVLFVGWEGVGMCSYLLIGFWFKEDKNATAGKKAFVVNRIGDFGLLVAMAMLAYYGGTLTFDGIAANASSLLTAVKVWPIGNMSAATVPGFLEFLVPAQPVLVYASTLVGLALFLGCAGKSAQIPLYVWLPDAMAGPTPVSALIHAATMVTAGVYLVARLAAVFVLSPFAMAVVAVVGVLTALFAASIGLFQHDLKKVLAYSTVSQLGFMFIGVGVGAFAAGFFHVFTHAFFKACLFLGAGSVIHAMHARIHDTDQSQDMRNMGGLRKFMPLTHVTFLLACCSIAGFPFTAGFWSKDEILWRAFSGKVAAVATRGQAAWQWPDWLGPAIYWAGIAAATMTAFYMFRAYFMTFHGEFRGWTIVRGWKDPNPHGHHDHHHGHGEKLEGPEPHESPLPMTVPLLVLAAFSVFAGFLMAEPLVHLTHNHAFAPLAHLLEPVFAGASSAIQAREGTEGLLFPMMLPGVGAFLAGTGAAMFVYWNLRGEPEKSFAEQFPGLHRLIYDKWRIDELYDATVVGMVDALADIFTTADKWIIDGVLAKLSAALVGFFGTVLRALQTGRVQVYAASIVVGLVATGWFLVRPHADATVDDAALRRSGEVTLTAAPGLGYRYRWEAPGVPASDFSEDNELTLKLEPGEKKDVVLRVRNAFDREATETFSFSRPTGRGFPTGPTSMVTPNVPRLPAGATPAEPTQDMIKPEGLQ</sequence>
<dbReference type="EMBL" id="CP012670">
    <property type="protein sequence ID" value="AUX23435.1"/>
    <property type="molecule type" value="Genomic_DNA"/>
</dbReference>
<feature type="transmembrane region" description="Helical" evidence="7">
    <location>
        <begin position="350"/>
        <end position="376"/>
    </location>
</feature>
<dbReference type="Pfam" id="PF00662">
    <property type="entry name" value="Proton_antipo_N"/>
    <property type="match status" value="1"/>
</dbReference>
<evidence type="ECO:0000256" key="5">
    <source>
        <dbReference type="RuleBase" id="RU000320"/>
    </source>
</evidence>
<dbReference type="PRINTS" id="PR01434">
    <property type="entry name" value="NADHDHGNASE5"/>
</dbReference>
<feature type="domain" description="NADH:quinone oxidoreductase/Mrp antiporter transmembrane" evidence="8">
    <location>
        <begin position="149"/>
        <end position="463"/>
    </location>
</feature>
<protein>
    <submittedName>
        <fullName evidence="10">NADH dehydrogenase (Ubiquinone)</fullName>
    </submittedName>
</protein>
<dbReference type="InterPro" id="IPR003945">
    <property type="entry name" value="NU5C-like"/>
</dbReference>
<feature type="domain" description="NADH-Ubiquinone oxidoreductase (complex I) chain 5 N-terminal" evidence="9">
    <location>
        <begin position="87"/>
        <end position="133"/>
    </location>
</feature>
<name>A0A4P2Q2B5_SORCE</name>
<keyword evidence="3 7" id="KW-1133">Transmembrane helix</keyword>
<evidence type="ECO:0000256" key="7">
    <source>
        <dbReference type="SAM" id="Phobius"/>
    </source>
</evidence>
<evidence type="ECO:0000256" key="2">
    <source>
        <dbReference type="ARBA" id="ARBA00022692"/>
    </source>
</evidence>
<evidence type="ECO:0000313" key="11">
    <source>
        <dbReference type="Proteomes" id="UP000295781"/>
    </source>
</evidence>
<feature type="transmembrane region" description="Helical" evidence="7">
    <location>
        <begin position="480"/>
        <end position="501"/>
    </location>
</feature>
<dbReference type="GO" id="GO:0008137">
    <property type="term" value="F:NADH dehydrogenase (ubiquinone) activity"/>
    <property type="evidence" value="ECO:0007669"/>
    <property type="project" value="InterPro"/>
</dbReference>
<dbReference type="GO" id="GO:0012505">
    <property type="term" value="C:endomembrane system"/>
    <property type="evidence" value="ECO:0007669"/>
    <property type="project" value="UniProtKB-SubCell"/>
</dbReference>
<dbReference type="Pfam" id="PF00361">
    <property type="entry name" value="Proton_antipo_M"/>
    <property type="match status" value="1"/>
</dbReference>
<evidence type="ECO:0000256" key="6">
    <source>
        <dbReference type="SAM" id="MobiDB-lite"/>
    </source>
</evidence>
<feature type="transmembrane region" description="Helical" evidence="7">
    <location>
        <begin position="550"/>
        <end position="567"/>
    </location>
</feature>
<evidence type="ECO:0000259" key="9">
    <source>
        <dbReference type="Pfam" id="PF00662"/>
    </source>
</evidence>
<feature type="region of interest" description="Disordered" evidence="6">
    <location>
        <begin position="807"/>
        <end position="852"/>
    </location>
</feature>
<evidence type="ECO:0000256" key="3">
    <source>
        <dbReference type="ARBA" id="ARBA00022989"/>
    </source>
</evidence>
<reference evidence="10 11" key="1">
    <citation type="submission" date="2015-09" db="EMBL/GenBank/DDBJ databases">
        <title>Sorangium comparison.</title>
        <authorList>
            <person name="Zaburannyi N."/>
            <person name="Bunk B."/>
            <person name="Overmann J."/>
            <person name="Mueller R."/>
        </authorList>
    </citation>
    <scope>NUCLEOTIDE SEQUENCE [LARGE SCALE GENOMIC DNA]</scope>
    <source>
        <strain evidence="10 11">So ceGT47</strain>
    </source>
</reference>
<dbReference type="InterPro" id="IPR018393">
    <property type="entry name" value="NADHpl_OxRdtase_5_subgr"/>
</dbReference>
<dbReference type="GO" id="GO:0016020">
    <property type="term" value="C:membrane"/>
    <property type="evidence" value="ECO:0007669"/>
    <property type="project" value="UniProtKB-SubCell"/>
</dbReference>
<keyword evidence="10" id="KW-0830">Ubiquinone</keyword>
<organism evidence="10 11">
    <name type="scientific">Sorangium cellulosum</name>
    <name type="common">Polyangium cellulosum</name>
    <dbReference type="NCBI Taxonomy" id="56"/>
    <lineage>
        <taxon>Bacteria</taxon>
        <taxon>Pseudomonadati</taxon>
        <taxon>Myxococcota</taxon>
        <taxon>Polyangia</taxon>
        <taxon>Polyangiales</taxon>
        <taxon>Polyangiaceae</taxon>
        <taxon>Sorangium</taxon>
    </lineage>
</organism>
<dbReference type="InterPro" id="IPR001750">
    <property type="entry name" value="ND/Mrp_TM"/>
</dbReference>
<dbReference type="Proteomes" id="UP000295781">
    <property type="component" value="Chromosome"/>
</dbReference>
<dbReference type="Gene3D" id="1.20.5.2700">
    <property type="match status" value="1"/>
</dbReference>
<evidence type="ECO:0000256" key="1">
    <source>
        <dbReference type="ARBA" id="ARBA00004127"/>
    </source>
</evidence>
<feature type="transmembrane region" description="Helical" evidence="7">
    <location>
        <begin position="606"/>
        <end position="630"/>
    </location>
</feature>
<proteinExistence type="predicted"/>
<feature type="region of interest" description="Disordered" evidence="6">
    <location>
        <begin position="522"/>
        <end position="542"/>
    </location>
</feature>
<feature type="transmembrane region" description="Helical" evidence="7">
    <location>
        <begin position="316"/>
        <end position="343"/>
    </location>
</feature>